<dbReference type="EMBL" id="CAJHNH020005476">
    <property type="protein sequence ID" value="CAG5132566.1"/>
    <property type="molecule type" value="Genomic_DNA"/>
</dbReference>
<dbReference type="GO" id="GO:0005525">
    <property type="term" value="F:GTP binding"/>
    <property type="evidence" value="ECO:0007669"/>
    <property type="project" value="UniProtKB-KW"/>
</dbReference>
<keyword evidence="2" id="KW-0547">Nucleotide-binding</keyword>
<sequence>MAQVRLNLLLVGKTGHGKSLTGNNILGRRTFKVSSSVQSVTTEIQQDFATFGNYVVKVVDGPGLKDTAVKSAQDQETAAANMTQALSMCDGYVDAFLFVYKYGTRFTEEERGALEGLKLIFGEEYFSHLIVVVTMGDVFRGDMEEEGKGNIAIDTWCKKQAGPFRKLFDNCGGRVILINNKEKVESAMNKQREAIIELASHLQTVNGRYTSEAFKAARELRELYIIQQKFPILHAQIQEKCGLLMADLEKYMKTPSEEDKHKIQESINAAKKEIRDQAKGTKLLDHLLVHVEQLEKNLNNIDKLRQITQELDDARKSNSTWDMFGSFCKYLAASVSVAFSSVKLVKMVTMFKGTLGLAIAGGTFVLSAAATAIDGLQSTNQEEKLKEEQEAIKSKLTESGLGADETK</sequence>
<comment type="similarity">
    <text evidence="1">Belongs to the TRAFAC class TrmE-Era-EngA-EngB-Septin-like GTPase superfamily. AIG1/Toc34/Toc159-like paraseptin GTPase family. IAN subfamily.</text>
</comment>
<evidence type="ECO:0000313" key="8">
    <source>
        <dbReference type="Proteomes" id="UP000678393"/>
    </source>
</evidence>
<name>A0A8S4A0S1_9EUPU</name>
<comment type="caution">
    <text evidence="7">The sequence shown here is derived from an EMBL/GenBank/DDBJ whole genome shotgun (WGS) entry which is preliminary data.</text>
</comment>
<evidence type="ECO:0000256" key="5">
    <source>
        <dbReference type="SAM" id="MobiDB-lite"/>
    </source>
</evidence>
<evidence type="ECO:0000256" key="1">
    <source>
        <dbReference type="ARBA" id="ARBA00008535"/>
    </source>
</evidence>
<dbReference type="PANTHER" id="PTHR10903:SF184">
    <property type="entry name" value="GTP-BINDING PROTEIN A"/>
    <property type="match status" value="1"/>
</dbReference>
<dbReference type="Pfam" id="PF04548">
    <property type="entry name" value="AIG1"/>
    <property type="match status" value="1"/>
</dbReference>
<reference evidence="7" key="1">
    <citation type="submission" date="2021-04" db="EMBL/GenBank/DDBJ databases">
        <authorList>
            <consortium name="Molecular Ecology Group"/>
        </authorList>
    </citation>
    <scope>NUCLEOTIDE SEQUENCE</scope>
</reference>
<dbReference type="InterPro" id="IPR006703">
    <property type="entry name" value="G_AIG1"/>
</dbReference>
<feature type="compositionally biased region" description="Basic and acidic residues" evidence="5">
    <location>
        <begin position="382"/>
        <end position="396"/>
    </location>
</feature>
<dbReference type="OrthoDB" id="431287at2759"/>
<proteinExistence type="inferred from homology"/>
<evidence type="ECO:0000256" key="4">
    <source>
        <dbReference type="SAM" id="Coils"/>
    </source>
</evidence>
<evidence type="ECO:0000259" key="6">
    <source>
        <dbReference type="PROSITE" id="PS51720"/>
    </source>
</evidence>
<dbReference type="SUPFAM" id="SSF52540">
    <property type="entry name" value="P-loop containing nucleoside triphosphate hydrolases"/>
    <property type="match status" value="1"/>
</dbReference>
<dbReference type="Gene3D" id="3.40.50.300">
    <property type="entry name" value="P-loop containing nucleotide triphosphate hydrolases"/>
    <property type="match status" value="1"/>
</dbReference>
<feature type="domain" description="AIG1-type G" evidence="6">
    <location>
        <begin position="3"/>
        <end position="218"/>
    </location>
</feature>
<dbReference type="PANTHER" id="PTHR10903">
    <property type="entry name" value="GTPASE, IMAP FAMILY MEMBER-RELATED"/>
    <property type="match status" value="1"/>
</dbReference>
<protein>
    <recommendedName>
        <fullName evidence="6">AIG1-type G domain-containing protein</fullName>
    </recommendedName>
</protein>
<evidence type="ECO:0000256" key="3">
    <source>
        <dbReference type="ARBA" id="ARBA00023134"/>
    </source>
</evidence>
<keyword evidence="3" id="KW-0342">GTP-binding</keyword>
<gene>
    <name evidence="7" type="ORF">CUNI_LOCUS18124</name>
</gene>
<evidence type="ECO:0000256" key="2">
    <source>
        <dbReference type="ARBA" id="ARBA00022741"/>
    </source>
</evidence>
<dbReference type="PROSITE" id="PS51720">
    <property type="entry name" value="G_AIG1"/>
    <property type="match status" value="1"/>
</dbReference>
<dbReference type="InterPro" id="IPR027417">
    <property type="entry name" value="P-loop_NTPase"/>
</dbReference>
<keyword evidence="4" id="KW-0175">Coiled coil</keyword>
<keyword evidence="8" id="KW-1185">Reference proteome</keyword>
<feature type="coiled-coil region" evidence="4">
    <location>
        <begin position="284"/>
        <end position="311"/>
    </location>
</feature>
<dbReference type="AlphaFoldDB" id="A0A8S4A0S1"/>
<feature type="region of interest" description="Disordered" evidence="5">
    <location>
        <begin position="382"/>
        <end position="407"/>
    </location>
</feature>
<evidence type="ECO:0000313" key="7">
    <source>
        <dbReference type="EMBL" id="CAG5132566.1"/>
    </source>
</evidence>
<organism evidence="7 8">
    <name type="scientific">Candidula unifasciata</name>
    <dbReference type="NCBI Taxonomy" id="100452"/>
    <lineage>
        <taxon>Eukaryota</taxon>
        <taxon>Metazoa</taxon>
        <taxon>Spiralia</taxon>
        <taxon>Lophotrochozoa</taxon>
        <taxon>Mollusca</taxon>
        <taxon>Gastropoda</taxon>
        <taxon>Heterobranchia</taxon>
        <taxon>Euthyneura</taxon>
        <taxon>Panpulmonata</taxon>
        <taxon>Eupulmonata</taxon>
        <taxon>Stylommatophora</taxon>
        <taxon>Helicina</taxon>
        <taxon>Helicoidea</taxon>
        <taxon>Geomitridae</taxon>
        <taxon>Candidula</taxon>
    </lineage>
</organism>
<dbReference type="Proteomes" id="UP000678393">
    <property type="component" value="Unassembled WGS sequence"/>
</dbReference>
<dbReference type="InterPro" id="IPR045058">
    <property type="entry name" value="GIMA/IAN/Toc"/>
</dbReference>
<accession>A0A8S4A0S1</accession>